<organism evidence="1 2">
    <name type="scientific">Rhododendron molle</name>
    <name type="common">Chinese azalea</name>
    <name type="synonym">Azalea mollis</name>
    <dbReference type="NCBI Taxonomy" id="49168"/>
    <lineage>
        <taxon>Eukaryota</taxon>
        <taxon>Viridiplantae</taxon>
        <taxon>Streptophyta</taxon>
        <taxon>Embryophyta</taxon>
        <taxon>Tracheophyta</taxon>
        <taxon>Spermatophyta</taxon>
        <taxon>Magnoliopsida</taxon>
        <taxon>eudicotyledons</taxon>
        <taxon>Gunneridae</taxon>
        <taxon>Pentapetalae</taxon>
        <taxon>asterids</taxon>
        <taxon>Ericales</taxon>
        <taxon>Ericaceae</taxon>
        <taxon>Ericoideae</taxon>
        <taxon>Rhodoreae</taxon>
        <taxon>Rhododendron</taxon>
    </lineage>
</organism>
<protein>
    <submittedName>
        <fullName evidence="1">Uncharacterized protein</fullName>
    </submittedName>
</protein>
<dbReference type="Proteomes" id="UP001062846">
    <property type="component" value="Chromosome 6"/>
</dbReference>
<evidence type="ECO:0000313" key="1">
    <source>
        <dbReference type="EMBL" id="KAI8550499.1"/>
    </source>
</evidence>
<reference evidence="1" key="1">
    <citation type="submission" date="2022-02" db="EMBL/GenBank/DDBJ databases">
        <title>Plant Genome Project.</title>
        <authorList>
            <person name="Zhang R.-G."/>
        </authorList>
    </citation>
    <scope>NUCLEOTIDE SEQUENCE</scope>
    <source>
        <strain evidence="1">AT1</strain>
    </source>
</reference>
<dbReference type="EMBL" id="CM046393">
    <property type="protein sequence ID" value="KAI8550499.1"/>
    <property type="molecule type" value="Genomic_DNA"/>
</dbReference>
<comment type="caution">
    <text evidence="1">The sequence shown here is derived from an EMBL/GenBank/DDBJ whole genome shotgun (WGS) entry which is preliminary data.</text>
</comment>
<accession>A0ACC0NBP6</accession>
<evidence type="ECO:0000313" key="2">
    <source>
        <dbReference type="Proteomes" id="UP001062846"/>
    </source>
</evidence>
<name>A0ACC0NBP6_RHOML</name>
<sequence>MSALEQGIPSRPRARTRLVARNSLARRFHTVVEIPYRPDAMSQSVSGISRLRIWMLSTVHDGTGKAYGPKARMRTTKPVDREKSIDGPRRTTTDLRDKLRHRNDEKTSAKEPKGRDSKRMKTDEHGKPPHPGFERQLKDLGVSPFTTHIINTPPESTFHLPKFMKFDPATCEAYTHLIHFRQTIELCTRKDEVKCKAFPSSLGSLGLQWFNKLPVGSIRNLVDLEHTFNTHFITSNETANEPKSLFQMRKLPSETLKQYIKRYW</sequence>
<gene>
    <name evidence="1" type="ORF">RHMOL_Rhmol06G0111800</name>
</gene>
<proteinExistence type="predicted"/>
<keyword evidence="2" id="KW-1185">Reference proteome</keyword>